<dbReference type="PROSITE" id="PS51186">
    <property type="entry name" value="GNAT"/>
    <property type="match status" value="1"/>
</dbReference>
<dbReference type="PANTHER" id="PTHR43792:SF13">
    <property type="entry name" value="ACETYLTRANSFERASE"/>
    <property type="match status" value="1"/>
</dbReference>
<dbReference type="AlphaFoldDB" id="A0A1B1M1Q7"/>
<protein>
    <recommendedName>
        <fullName evidence="1">N-acetyltransferase domain-containing protein</fullName>
    </recommendedName>
</protein>
<dbReference type="PATRIC" id="fig|1915.4.peg.183"/>
<dbReference type="PANTHER" id="PTHR43792">
    <property type="entry name" value="GNAT FAMILY, PUTATIVE (AFU_ORTHOLOGUE AFUA_3G00765)-RELATED-RELATED"/>
    <property type="match status" value="1"/>
</dbReference>
<dbReference type="EMBL" id="CP016438">
    <property type="protein sequence ID" value="ANS62357.1"/>
    <property type="molecule type" value="Genomic_DNA"/>
</dbReference>
<organism evidence="2 3">
    <name type="scientific">Streptomyces lincolnensis</name>
    <dbReference type="NCBI Taxonomy" id="1915"/>
    <lineage>
        <taxon>Bacteria</taxon>
        <taxon>Bacillati</taxon>
        <taxon>Actinomycetota</taxon>
        <taxon>Actinomycetes</taxon>
        <taxon>Kitasatosporales</taxon>
        <taxon>Streptomycetaceae</taxon>
        <taxon>Streptomyces</taxon>
    </lineage>
</organism>
<dbReference type="InterPro" id="IPR051531">
    <property type="entry name" value="N-acetyltransferase"/>
</dbReference>
<evidence type="ECO:0000259" key="1">
    <source>
        <dbReference type="PROSITE" id="PS51186"/>
    </source>
</evidence>
<dbReference type="Pfam" id="PF13302">
    <property type="entry name" value="Acetyltransf_3"/>
    <property type="match status" value="1"/>
</dbReference>
<proteinExistence type="predicted"/>
<keyword evidence="3" id="KW-1185">Reference proteome</keyword>
<sequence length="210" mass="22641">MGRDLGGACISPCGNSWTRPGLSTTIRAVTDKVERRTPAPTSPKSVRFVELSSTTMRALLKDDLARASAEAGVALTEYFVTDTAKWVWQYRVNQLTSDPGYTGWLTEIVVAEPEGAVVGYAGFHGPPDEAGMVELGYSVVPVYRRQGYARAMLTALVHRAVAEARVGTVRVTISPDNAASLATISGFGFVEVGEQWDEEDGLEVIFEVPV</sequence>
<name>A0A1B1M1Q7_STRLN</name>
<dbReference type="CDD" id="cd04301">
    <property type="entry name" value="NAT_SF"/>
    <property type="match status" value="1"/>
</dbReference>
<dbReference type="SUPFAM" id="SSF55729">
    <property type="entry name" value="Acyl-CoA N-acyltransferases (Nat)"/>
    <property type="match status" value="1"/>
</dbReference>
<gene>
    <name evidence="2" type="ORF">SLINC_0133</name>
</gene>
<evidence type="ECO:0000313" key="2">
    <source>
        <dbReference type="EMBL" id="ANS62357.1"/>
    </source>
</evidence>
<dbReference type="Proteomes" id="UP000092598">
    <property type="component" value="Chromosome"/>
</dbReference>
<dbReference type="GO" id="GO:0016747">
    <property type="term" value="F:acyltransferase activity, transferring groups other than amino-acyl groups"/>
    <property type="evidence" value="ECO:0007669"/>
    <property type="project" value="InterPro"/>
</dbReference>
<dbReference type="KEGG" id="sls:SLINC_0133"/>
<dbReference type="Gene3D" id="3.40.630.30">
    <property type="match status" value="1"/>
</dbReference>
<evidence type="ECO:0000313" key="3">
    <source>
        <dbReference type="Proteomes" id="UP000092598"/>
    </source>
</evidence>
<reference evidence="2 3" key="1">
    <citation type="submission" date="2016-07" db="EMBL/GenBank/DDBJ databases">
        <title>Enhancement of antibiotic productionsby engineered nitrateutilization in actinobacteria.</title>
        <authorList>
            <person name="Meng S.C."/>
        </authorList>
    </citation>
    <scope>NUCLEOTIDE SEQUENCE [LARGE SCALE GENOMIC DNA]</scope>
    <source>
        <strain evidence="2 3">NRRL 2936</strain>
    </source>
</reference>
<dbReference type="InterPro" id="IPR000182">
    <property type="entry name" value="GNAT_dom"/>
</dbReference>
<accession>A0A1B1M1Q7</accession>
<feature type="domain" description="N-acetyltransferase" evidence="1">
    <location>
        <begin position="54"/>
        <end position="210"/>
    </location>
</feature>
<dbReference type="InterPro" id="IPR016181">
    <property type="entry name" value="Acyl_CoA_acyltransferase"/>
</dbReference>
<dbReference type="STRING" id="1915.SLINC_0133"/>